<dbReference type="EMBL" id="JDSQ01000007">
    <property type="protein sequence ID" value="EWS78492.1"/>
    <property type="molecule type" value="Genomic_DNA"/>
</dbReference>
<proteinExistence type="predicted"/>
<sequence>MLYQNDTAPWKTIMETGVLVALWEPDSHCSHVDHRDVAKTATITLTEHRLV</sequence>
<gene>
    <name evidence="1" type="ORF">AF72_05470</name>
</gene>
<protein>
    <submittedName>
        <fullName evidence="1">Uncharacterized protein</fullName>
    </submittedName>
</protein>
<evidence type="ECO:0000313" key="2">
    <source>
        <dbReference type="Proteomes" id="UP000020406"/>
    </source>
</evidence>
<organism evidence="1 2">
    <name type="scientific">Xylella taiwanensis</name>
    <dbReference type="NCBI Taxonomy" id="1444770"/>
    <lineage>
        <taxon>Bacteria</taxon>
        <taxon>Pseudomonadati</taxon>
        <taxon>Pseudomonadota</taxon>
        <taxon>Gammaproteobacteria</taxon>
        <taxon>Lysobacterales</taxon>
        <taxon>Lysobacteraceae</taxon>
        <taxon>Xylella</taxon>
    </lineage>
</organism>
<name>Z9JL45_9GAMM</name>
<dbReference type="PATRIC" id="fig|1444770.3.peg.1306"/>
<dbReference type="Proteomes" id="UP000020406">
    <property type="component" value="Unassembled WGS sequence"/>
</dbReference>
<evidence type="ECO:0000313" key="1">
    <source>
        <dbReference type="EMBL" id="EWS78492.1"/>
    </source>
</evidence>
<dbReference type="AlphaFoldDB" id="Z9JL45"/>
<accession>Z9JL45</accession>
<comment type="caution">
    <text evidence="1">The sequence shown here is derived from an EMBL/GenBank/DDBJ whole genome shotgun (WGS) entry which is preliminary data.</text>
</comment>
<reference evidence="1 2" key="1">
    <citation type="journal article" date="2014" name="Genome Announc.">
        <title>Draft Genome Sequence of Xylella fastidiosa Pear Leaf Scorch Strain in Taiwan.</title>
        <authorList>
            <person name="Su C.C."/>
            <person name="Deng W.L."/>
            <person name="Jan F.J."/>
            <person name="Chang C.J."/>
            <person name="Huang H."/>
            <person name="Chen J."/>
        </authorList>
    </citation>
    <scope>NUCLEOTIDE SEQUENCE [LARGE SCALE GENOMIC DNA]</scope>
    <source>
        <strain evidence="1 2">PLS229</strain>
    </source>
</reference>